<proteinExistence type="predicted"/>
<accession>A0AAV6NKV6</accession>
<gene>
    <name evidence="2" type="ORF">SDJN03_08939</name>
</gene>
<dbReference type="AlphaFoldDB" id="A0AAV6NKV6"/>
<feature type="transmembrane region" description="Helical" evidence="1">
    <location>
        <begin position="112"/>
        <end position="136"/>
    </location>
</feature>
<dbReference type="EMBL" id="JAGKQH010000005">
    <property type="protein sequence ID" value="KAG6599161.1"/>
    <property type="molecule type" value="Genomic_DNA"/>
</dbReference>
<feature type="non-terminal residue" evidence="2">
    <location>
        <position position="1"/>
    </location>
</feature>
<name>A0AAV6NKV6_9ROSI</name>
<evidence type="ECO:0000313" key="3">
    <source>
        <dbReference type="Proteomes" id="UP000685013"/>
    </source>
</evidence>
<keyword evidence="1" id="KW-0812">Transmembrane</keyword>
<keyword evidence="3" id="KW-1185">Reference proteome</keyword>
<evidence type="ECO:0000256" key="1">
    <source>
        <dbReference type="SAM" id="Phobius"/>
    </source>
</evidence>
<comment type="caution">
    <text evidence="2">The sequence shown here is derived from an EMBL/GenBank/DDBJ whole genome shotgun (WGS) entry which is preliminary data.</text>
</comment>
<keyword evidence="1" id="KW-0472">Membrane</keyword>
<reference evidence="2 3" key="1">
    <citation type="journal article" date="2021" name="Hortic Res">
        <title>The domestication of Cucurbita argyrosperma as revealed by the genome of its wild relative.</title>
        <authorList>
            <person name="Barrera-Redondo J."/>
            <person name="Sanchez-de la Vega G."/>
            <person name="Aguirre-Liguori J.A."/>
            <person name="Castellanos-Morales G."/>
            <person name="Gutierrez-Guerrero Y.T."/>
            <person name="Aguirre-Dugua X."/>
            <person name="Aguirre-Planter E."/>
            <person name="Tenaillon M.I."/>
            <person name="Lira-Saade R."/>
            <person name="Eguiarte L.E."/>
        </authorList>
    </citation>
    <scope>NUCLEOTIDE SEQUENCE [LARGE SCALE GENOMIC DNA]</scope>
    <source>
        <strain evidence="2">JBR-2021</strain>
    </source>
</reference>
<keyword evidence="1" id="KW-1133">Transmembrane helix</keyword>
<dbReference type="Proteomes" id="UP000685013">
    <property type="component" value="Chromosome 5"/>
</dbReference>
<organism evidence="2 3">
    <name type="scientific">Cucurbita argyrosperma subsp. sororia</name>
    <dbReference type="NCBI Taxonomy" id="37648"/>
    <lineage>
        <taxon>Eukaryota</taxon>
        <taxon>Viridiplantae</taxon>
        <taxon>Streptophyta</taxon>
        <taxon>Embryophyta</taxon>
        <taxon>Tracheophyta</taxon>
        <taxon>Spermatophyta</taxon>
        <taxon>Magnoliopsida</taxon>
        <taxon>eudicotyledons</taxon>
        <taxon>Gunneridae</taxon>
        <taxon>Pentapetalae</taxon>
        <taxon>rosids</taxon>
        <taxon>fabids</taxon>
        <taxon>Cucurbitales</taxon>
        <taxon>Cucurbitaceae</taxon>
        <taxon>Cucurbiteae</taxon>
        <taxon>Cucurbita</taxon>
    </lineage>
</organism>
<feature type="transmembrane region" description="Helical" evidence="1">
    <location>
        <begin position="38"/>
        <end position="59"/>
    </location>
</feature>
<evidence type="ECO:0008006" key="4">
    <source>
        <dbReference type="Google" id="ProtNLM"/>
    </source>
</evidence>
<protein>
    <recommendedName>
        <fullName evidence="4">Transmembrane protein</fullName>
    </recommendedName>
</protein>
<sequence>MNRAIQRQDNGGDDGGVGGGVPVHLNQRFHGGPISSSIFLAIIALLPFSPFIFICLPKLRLSGSFDLNPNSYFQCMWIRVLRLVRGSRFSLSFLFLSRSFSRRISSGFPSGLVVFFAGCLCRTVCLSSSTNFLLLAHQNLPIKQIFHLGSVRFAFYELILDLGH</sequence>
<evidence type="ECO:0000313" key="2">
    <source>
        <dbReference type="EMBL" id="KAG6599161.1"/>
    </source>
</evidence>